<accession>A0A849HIM0</accession>
<dbReference type="Gene3D" id="1.10.150.110">
    <property type="entry name" value="DNA polymerase beta, N-terminal domain-like"/>
    <property type="match status" value="1"/>
</dbReference>
<organism evidence="2 3">
    <name type="scientific">Knoellia koreensis</name>
    <dbReference type="NCBI Taxonomy" id="2730921"/>
    <lineage>
        <taxon>Bacteria</taxon>
        <taxon>Bacillati</taxon>
        <taxon>Actinomycetota</taxon>
        <taxon>Actinomycetes</taxon>
        <taxon>Micrococcales</taxon>
        <taxon>Intrasporangiaceae</taxon>
        <taxon>Knoellia</taxon>
    </lineage>
</organism>
<dbReference type="InterPro" id="IPR004013">
    <property type="entry name" value="PHP_dom"/>
</dbReference>
<dbReference type="Pfam" id="PF14716">
    <property type="entry name" value="HHH_8"/>
    <property type="match status" value="1"/>
</dbReference>
<dbReference type="Proteomes" id="UP000588586">
    <property type="component" value="Unassembled WGS sequence"/>
</dbReference>
<comment type="caution">
    <text evidence="2">The sequence shown here is derived from an EMBL/GenBank/DDBJ whole genome shotgun (WGS) entry which is preliminary data.</text>
</comment>
<dbReference type="GO" id="GO:0005829">
    <property type="term" value="C:cytosol"/>
    <property type="evidence" value="ECO:0007669"/>
    <property type="project" value="TreeGrafter"/>
</dbReference>
<reference evidence="2 3" key="1">
    <citation type="submission" date="2020-04" db="EMBL/GenBank/DDBJ databases">
        <title>Knoellia sp. isolate from air conditioner.</title>
        <authorList>
            <person name="Chea S."/>
            <person name="Kim D.-U."/>
        </authorList>
    </citation>
    <scope>NUCLEOTIDE SEQUENCE [LARGE SCALE GENOMIC DNA]</scope>
    <source>
        <strain evidence="2 3">DB2414S</strain>
    </source>
</reference>
<keyword evidence="3" id="KW-1185">Reference proteome</keyword>
<dbReference type="GO" id="GO:0008270">
    <property type="term" value="F:zinc ion binding"/>
    <property type="evidence" value="ECO:0007669"/>
    <property type="project" value="TreeGrafter"/>
</dbReference>
<dbReference type="EMBL" id="JABEPQ010000005">
    <property type="protein sequence ID" value="NNM47785.1"/>
    <property type="molecule type" value="Genomic_DNA"/>
</dbReference>
<sequence>MVASVAPLTAPVEPDEALRRIAFLLERERAGSYRVEAFRKAVVTVRETPGEELRSRHEAGTLQDLPGIGKSTAGVVSEALDGELPAYLKTLQDKAKPLASGGTELLAQVKGDCHSHSNWSDGGSPIEEMVLTAVELGHEWLALTDHSPQLRVANGLTAERLTKQLRLVDAVNASLGHGFRLLKGIEVDILDDGSLDQTEAMLGKLDVVTASVHSKLKMNKHPMTRRMVAAVSNPRVNVLGHCTGRLVTGSRGTRPQSEFDARAVFEACAEHDTAVEINSRPERRDPPDELIELALEIGCLFAIDSDAHAPGQLEMKAYGAERATTLGIPAERIVTTWDADRLLDWTAGKA</sequence>
<dbReference type="CDD" id="cd07436">
    <property type="entry name" value="PHP_PolX"/>
    <property type="match status" value="1"/>
</dbReference>
<dbReference type="Pfam" id="PF02811">
    <property type="entry name" value="PHP"/>
    <property type="match status" value="1"/>
</dbReference>
<dbReference type="AlphaFoldDB" id="A0A849HIM0"/>
<dbReference type="SUPFAM" id="SSF47802">
    <property type="entry name" value="DNA polymerase beta, N-terminal domain-like"/>
    <property type="match status" value="1"/>
</dbReference>
<proteinExistence type="predicted"/>
<evidence type="ECO:0000259" key="1">
    <source>
        <dbReference type="SMART" id="SM00481"/>
    </source>
</evidence>
<dbReference type="InterPro" id="IPR047967">
    <property type="entry name" value="PolX_PHP"/>
</dbReference>
<dbReference type="InterPro" id="IPR017078">
    <property type="entry name" value="UCP036978_PHPhdr"/>
</dbReference>
<name>A0A849HIM0_9MICO</name>
<dbReference type="InterPro" id="IPR016195">
    <property type="entry name" value="Pol/histidinol_Pase-like"/>
</dbReference>
<feature type="domain" description="Polymerase/histidinol phosphatase N-terminal" evidence="1">
    <location>
        <begin position="111"/>
        <end position="191"/>
    </location>
</feature>
<dbReference type="RefSeq" id="WP_171244923.1">
    <property type="nucleotide sequence ID" value="NZ_JABEPQ010000005.1"/>
</dbReference>
<dbReference type="Gene3D" id="3.20.20.140">
    <property type="entry name" value="Metal-dependent hydrolases"/>
    <property type="match status" value="1"/>
</dbReference>
<dbReference type="NCBIfam" id="NF005928">
    <property type="entry name" value="PRK07945.1"/>
    <property type="match status" value="1"/>
</dbReference>
<dbReference type="InterPro" id="IPR010996">
    <property type="entry name" value="HHH_MUS81"/>
</dbReference>
<dbReference type="PIRSF" id="PIRSF036978">
    <property type="entry name" value="UCP036978_PHPhdr"/>
    <property type="match status" value="1"/>
</dbReference>
<evidence type="ECO:0000313" key="3">
    <source>
        <dbReference type="Proteomes" id="UP000588586"/>
    </source>
</evidence>
<protein>
    <submittedName>
        <fullName evidence="2">PHP domain-containing protein</fullName>
    </submittedName>
</protein>
<dbReference type="InterPro" id="IPR027421">
    <property type="entry name" value="DNA_pol_lamdba_lyase_dom_sf"/>
</dbReference>
<dbReference type="SMART" id="SM00481">
    <property type="entry name" value="POLIIIAc"/>
    <property type="match status" value="1"/>
</dbReference>
<evidence type="ECO:0000313" key="2">
    <source>
        <dbReference type="EMBL" id="NNM47785.1"/>
    </source>
</evidence>
<dbReference type="SUPFAM" id="SSF89550">
    <property type="entry name" value="PHP domain-like"/>
    <property type="match status" value="1"/>
</dbReference>
<gene>
    <name evidence="2" type="ORF">HJG52_17480</name>
</gene>
<dbReference type="InterPro" id="IPR050243">
    <property type="entry name" value="PHP_phosphatase"/>
</dbReference>
<dbReference type="PANTHER" id="PTHR36928:SF1">
    <property type="entry name" value="PHOSPHATASE YCDX-RELATED"/>
    <property type="match status" value="1"/>
</dbReference>
<dbReference type="GO" id="GO:0042578">
    <property type="term" value="F:phosphoric ester hydrolase activity"/>
    <property type="evidence" value="ECO:0007669"/>
    <property type="project" value="TreeGrafter"/>
</dbReference>
<dbReference type="InterPro" id="IPR003141">
    <property type="entry name" value="Pol/His_phosphatase_N"/>
</dbReference>
<dbReference type="PANTHER" id="PTHR36928">
    <property type="entry name" value="PHOSPHATASE YCDX-RELATED"/>
    <property type="match status" value="1"/>
</dbReference>
<dbReference type="FunFam" id="3.20.20.140:FF:000047">
    <property type="entry name" value="PHP domain-containing protein"/>
    <property type="match status" value="1"/>
</dbReference>